<keyword evidence="4" id="KW-0804">Transcription</keyword>
<organism evidence="6 7">
    <name type="scientific">Arcobacter arenosus</name>
    <dbReference type="NCBI Taxonomy" id="2576037"/>
    <lineage>
        <taxon>Bacteria</taxon>
        <taxon>Pseudomonadati</taxon>
        <taxon>Campylobacterota</taxon>
        <taxon>Epsilonproteobacteria</taxon>
        <taxon>Campylobacterales</taxon>
        <taxon>Arcobacteraceae</taxon>
        <taxon>Arcobacter</taxon>
    </lineage>
</organism>
<dbReference type="Gene3D" id="1.10.10.10">
    <property type="entry name" value="Winged helix-like DNA-binding domain superfamily/Winged helix DNA-binding domain"/>
    <property type="match status" value="1"/>
</dbReference>
<accession>A0A5R8Y504</accession>
<keyword evidence="3" id="KW-0238">DNA-binding</keyword>
<evidence type="ECO:0000256" key="3">
    <source>
        <dbReference type="ARBA" id="ARBA00023125"/>
    </source>
</evidence>
<dbReference type="OrthoDB" id="5317428at2"/>
<comment type="caution">
    <text evidence="6">The sequence shown here is derived from an EMBL/GenBank/DDBJ whole genome shotgun (WGS) entry which is preliminary data.</text>
</comment>
<evidence type="ECO:0000256" key="2">
    <source>
        <dbReference type="ARBA" id="ARBA00023015"/>
    </source>
</evidence>
<reference evidence="6 7" key="1">
    <citation type="submission" date="2019-05" db="EMBL/GenBank/DDBJ databases">
        <title>Arcobacter sp. nov., isolated from sea sediment.</title>
        <authorList>
            <person name="Kim W."/>
        </authorList>
    </citation>
    <scope>NUCLEOTIDE SEQUENCE [LARGE SCALE GENOMIC DNA]</scope>
    <source>
        <strain evidence="6 7">CAU 1517</strain>
    </source>
</reference>
<dbReference type="Gene3D" id="3.40.190.290">
    <property type="match status" value="1"/>
</dbReference>
<evidence type="ECO:0000313" key="6">
    <source>
        <dbReference type="EMBL" id="TLP40602.1"/>
    </source>
</evidence>
<dbReference type="FunFam" id="1.10.10.10:FF:000001">
    <property type="entry name" value="LysR family transcriptional regulator"/>
    <property type="match status" value="1"/>
</dbReference>
<dbReference type="InterPro" id="IPR036390">
    <property type="entry name" value="WH_DNA-bd_sf"/>
</dbReference>
<evidence type="ECO:0000256" key="4">
    <source>
        <dbReference type="ARBA" id="ARBA00023163"/>
    </source>
</evidence>
<proteinExistence type="inferred from homology"/>
<dbReference type="GO" id="GO:0000976">
    <property type="term" value="F:transcription cis-regulatory region binding"/>
    <property type="evidence" value="ECO:0007669"/>
    <property type="project" value="TreeGrafter"/>
</dbReference>
<sequence>MDSNLLKIFISVANNKSISLGANELGFAQSNVTSRIKQLEKSLDCTLFHRVPKGVILTNEGERLYKHAVEIVKKVEVAISDIQNQQHQKKLIVGSTDCNAAVRISSFLMKLHEDFPKMQMELLTGTTRDMIQLILNYKVDIAFVSGEPKDDELIVLKKYEEEIAILEPKEENTPNVILSFKEGCAYDEFLKNYYQKKGENIEKSLSFGSLETILACVKSGMGKTLLPTNLVEKLGFINDVKITKLDKKTAYIPTCLVCRKDYVPKISNYLINMKF</sequence>
<dbReference type="Proteomes" id="UP000308901">
    <property type="component" value="Unassembled WGS sequence"/>
</dbReference>
<keyword evidence="7" id="KW-1185">Reference proteome</keyword>
<dbReference type="SUPFAM" id="SSF46785">
    <property type="entry name" value="Winged helix' DNA-binding domain"/>
    <property type="match status" value="1"/>
</dbReference>
<evidence type="ECO:0000313" key="7">
    <source>
        <dbReference type="Proteomes" id="UP000308901"/>
    </source>
</evidence>
<protein>
    <submittedName>
        <fullName evidence="6">LysR family transcriptional regulator</fullName>
    </submittedName>
</protein>
<evidence type="ECO:0000259" key="5">
    <source>
        <dbReference type="PROSITE" id="PS50931"/>
    </source>
</evidence>
<dbReference type="RefSeq" id="WP_138150892.1">
    <property type="nucleotide sequence ID" value="NZ_VANU01000001.1"/>
</dbReference>
<dbReference type="Pfam" id="PF00126">
    <property type="entry name" value="HTH_1"/>
    <property type="match status" value="1"/>
</dbReference>
<dbReference type="Pfam" id="PF03466">
    <property type="entry name" value="LysR_substrate"/>
    <property type="match status" value="1"/>
</dbReference>
<dbReference type="EMBL" id="VANU01000001">
    <property type="protein sequence ID" value="TLP40602.1"/>
    <property type="molecule type" value="Genomic_DNA"/>
</dbReference>
<dbReference type="InterPro" id="IPR005119">
    <property type="entry name" value="LysR_subst-bd"/>
</dbReference>
<dbReference type="InterPro" id="IPR000847">
    <property type="entry name" value="LysR_HTH_N"/>
</dbReference>
<dbReference type="SUPFAM" id="SSF53850">
    <property type="entry name" value="Periplasmic binding protein-like II"/>
    <property type="match status" value="1"/>
</dbReference>
<gene>
    <name evidence="6" type="ORF">FDK22_00905</name>
</gene>
<dbReference type="PROSITE" id="PS50931">
    <property type="entry name" value="HTH_LYSR"/>
    <property type="match status" value="1"/>
</dbReference>
<feature type="domain" description="HTH lysR-type" evidence="5">
    <location>
        <begin position="1"/>
        <end position="58"/>
    </location>
</feature>
<keyword evidence="2" id="KW-0805">Transcription regulation</keyword>
<dbReference type="PANTHER" id="PTHR30126">
    <property type="entry name" value="HTH-TYPE TRANSCRIPTIONAL REGULATOR"/>
    <property type="match status" value="1"/>
</dbReference>
<name>A0A5R8Y504_9BACT</name>
<dbReference type="GO" id="GO:0003700">
    <property type="term" value="F:DNA-binding transcription factor activity"/>
    <property type="evidence" value="ECO:0007669"/>
    <property type="project" value="InterPro"/>
</dbReference>
<dbReference type="AlphaFoldDB" id="A0A5R8Y504"/>
<dbReference type="PANTHER" id="PTHR30126:SF40">
    <property type="entry name" value="HTH-TYPE TRANSCRIPTIONAL REGULATOR GLTR"/>
    <property type="match status" value="1"/>
</dbReference>
<dbReference type="InterPro" id="IPR036388">
    <property type="entry name" value="WH-like_DNA-bd_sf"/>
</dbReference>
<comment type="similarity">
    <text evidence="1">Belongs to the LysR transcriptional regulatory family.</text>
</comment>
<evidence type="ECO:0000256" key="1">
    <source>
        <dbReference type="ARBA" id="ARBA00009437"/>
    </source>
</evidence>